<evidence type="ECO:0000313" key="2">
    <source>
        <dbReference type="Proteomes" id="UP001224418"/>
    </source>
</evidence>
<accession>A0ABU0JU03</accession>
<evidence type="ECO:0000313" key="1">
    <source>
        <dbReference type="EMBL" id="MDQ0479875.1"/>
    </source>
</evidence>
<dbReference type="Proteomes" id="UP001224418">
    <property type="component" value="Unassembled WGS sequence"/>
</dbReference>
<name>A0ABU0JU03_HATLI</name>
<dbReference type="EMBL" id="JAUSWN010000012">
    <property type="protein sequence ID" value="MDQ0479875.1"/>
    <property type="molecule type" value="Genomic_DNA"/>
</dbReference>
<gene>
    <name evidence="1" type="ORF">QOZ93_001617</name>
</gene>
<comment type="caution">
    <text evidence="1">The sequence shown here is derived from an EMBL/GenBank/DDBJ whole genome shotgun (WGS) entry which is preliminary data.</text>
</comment>
<reference evidence="1 2" key="1">
    <citation type="submission" date="2023-07" db="EMBL/GenBank/DDBJ databases">
        <title>Genomic Encyclopedia of Type Strains, Phase IV (KMG-IV): sequencing the most valuable type-strain genomes for metagenomic binning, comparative biology and taxonomic classification.</title>
        <authorList>
            <person name="Goeker M."/>
        </authorList>
    </citation>
    <scope>NUCLEOTIDE SEQUENCE [LARGE SCALE GENOMIC DNA]</scope>
    <source>
        <strain evidence="1 2">DSM 1400</strain>
    </source>
</reference>
<keyword evidence="2" id="KW-1185">Reference proteome</keyword>
<organism evidence="1 2">
    <name type="scientific">Hathewaya limosa</name>
    <name type="common">Clostridium limosum</name>
    <dbReference type="NCBI Taxonomy" id="1536"/>
    <lineage>
        <taxon>Bacteria</taxon>
        <taxon>Bacillati</taxon>
        <taxon>Bacillota</taxon>
        <taxon>Clostridia</taxon>
        <taxon>Eubacteriales</taxon>
        <taxon>Clostridiaceae</taxon>
        <taxon>Hathewaya</taxon>
    </lineage>
</organism>
<protein>
    <submittedName>
        <fullName evidence="1">Uncharacterized protein</fullName>
    </submittedName>
</protein>
<sequence length="32" mass="3759">MLKMFNCNLRLIENLNSNLKMYSPISKQGLIM</sequence>
<proteinExistence type="predicted"/>